<dbReference type="EMBL" id="JBIBSM010000018">
    <property type="protein sequence ID" value="MFF8280027.1"/>
    <property type="molecule type" value="Genomic_DNA"/>
</dbReference>
<protein>
    <submittedName>
        <fullName evidence="1">Uncharacterized protein</fullName>
    </submittedName>
</protein>
<dbReference type="RefSeq" id="WP_391936935.1">
    <property type="nucleotide sequence ID" value="NZ_JBIBSM010000018.1"/>
</dbReference>
<evidence type="ECO:0000313" key="1">
    <source>
        <dbReference type="EMBL" id="MFF8280027.1"/>
    </source>
</evidence>
<keyword evidence="2" id="KW-1185">Reference proteome</keyword>
<organism evidence="1 2">
    <name type="scientific">Streptomyces lateritius</name>
    <dbReference type="NCBI Taxonomy" id="67313"/>
    <lineage>
        <taxon>Bacteria</taxon>
        <taxon>Bacillati</taxon>
        <taxon>Actinomycetota</taxon>
        <taxon>Actinomycetes</taxon>
        <taxon>Kitasatosporales</taxon>
        <taxon>Streptomycetaceae</taxon>
        <taxon>Streptomyces</taxon>
    </lineage>
</organism>
<evidence type="ECO:0000313" key="2">
    <source>
        <dbReference type="Proteomes" id="UP001603013"/>
    </source>
</evidence>
<sequence length="180" mass="20130">MEKYLEILEELADDQEEFQDSFVGAIAVIRRVGHVVESESKTLGRTPKFDQWWRGIAAKDRRFKCVKDARDLVLKEAEEAAQVQHEAFVSDTPTVRVTAYNASVITESHIDVVREGTESARYTFSGPPSASPRDSGAAAGTYRRTWVFASGECAGDELIPALRRFLTWMCDEVIPKAEDA</sequence>
<reference evidence="1 2" key="1">
    <citation type="submission" date="2024-10" db="EMBL/GenBank/DDBJ databases">
        <title>The Natural Products Discovery Center: Release of the First 8490 Sequenced Strains for Exploring Actinobacteria Biosynthetic Diversity.</title>
        <authorList>
            <person name="Kalkreuter E."/>
            <person name="Kautsar S.A."/>
            <person name="Yang D."/>
            <person name="Bader C.D."/>
            <person name="Teijaro C.N."/>
            <person name="Fluegel L."/>
            <person name="Davis C.M."/>
            <person name="Simpson J.R."/>
            <person name="Lauterbach L."/>
            <person name="Steele A.D."/>
            <person name="Gui C."/>
            <person name="Meng S."/>
            <person name="Li G."/>
            <person name="Viehrig K."/>
            <person name="Ye F."/>
            <person name="Su P."/>
            <person name="Kiefer A.F."/>
            <person name="Nichols A."/>
            <person name="Cepeda A.J."/>
            <person name="Yan W."/>
            <person name="Fan B."/>
            <person name="Jiang Y."/>
            <person name="Adhikari A."/>
            <person name="Zheng C.-J."/>
            <person name="Schuster L."/>
            <person name="Cowan T.M."/>
            <person name="Smanski M.J."/>
            <person name="Chevrette M.G."/>
            <person name="De Carvalho L.P.S."/>
            <person name="Shen B."/>
        </authorList>
    </citation>
    <scope>NUCLEOTIDE SEQUENCE [LARGE SCALE GENOMIC DNA]</scope>
    <source>
        <strain evidence="1 2">NPDC015755</strain>
    </source>
</reference>
<gene>
    <name evidence="1" type="ORF">ACF05T_28690</name>
</gene>
<accession>A0ABW6YJI6</accession>
<proteinExistence type="predicted"/>
<dbReference type="Proteomes" id="UP001603013">
    <property type="component" value="Unassembled WGS sequence"/>
</dbReference>
<comment type="caution">
    <text evidence="1">The sequence shown here is derived from an EMBL/GenBank/DDBJ whole genome shotgun (WGS) entry which is preliminary data.</text>
</comment>
<name>A0ABW6YJI6_9ACTN</name>